<dbReference type="GO" id="GO:0032259">
    <property type="term" value="P:methylation"/>
    <property type="evidence" value="ECO:0007669"/>
    <property type="project" value="UniProtKB-KW"/>
</dbReference>
<protein>
    <submittedName>
        <fullName evidence="3">Methyltransferase domain-containing protein</fullName>
    </submittedName>
</protein>
<dbReference type="InterPro" id="IPR050447">
    <property type="entry name" value="Erg6_SMT_methyltransf"/>
</dbReference>
<proteinExistence type="predicted"/>
<dbReference type="InterPro" id="IPR029063">
    <property type="entry name" value="SAM-dependent_MTases_sf"/>
</dbReference>
<dbReference type="CDD" id="cd02440">
    <property type="entry name" value="AdoMet_MTases"/>
    <property type="match status" value="1"/>
</dbReference>
<dbReference type="InterPro" id="IPR013216">
    <property type="entry name" value="Methyltransf_11"/>
</dbReference>
<dbReference type="GO" id="GO:0008168">
    <property type="term" value="F:methyltransferase activity"/>
    <property type="evidence" value="ECO:0007669"/>
    <property type="project" value="UniProtKB-KW"/>
</dbReference>
<dbReference type="Proteomes" id="UP001232992">
    <property type="component" value="Unassembled WGS sequence"/>
</dbReference>
<sequence length="270" mass="30673">MSQEYIHGYSDIEQQRLITQAYYWQDQLILRDLNLSSGESFLEIGCGIGAVLGIILENFPDLKVAGIDIESAQIEYARQHLHRLGFDNKIDLRVGNASQLPWPDSSFDCVYTIWFLEHVANPQVILEEAYRVLKPGGRIILNETDYKTQLIWPDSPDYQYLLESYHEMFLAADGNPYIGRVLGPLLTAVGFREVTNIPWAFYHFGNTEDGDLQTYIDYIASCIESTVAGMVQKLGKDSQRLEAGLEFFRNITNQPDCAAALTVYRASGRR</sequence>
<comment type="caution">
    <text evidence="3">The sequence shown here is derived from an EMBL/GenBank/DDBJ whole genome shotgun (WGS) entry which is preliminary data.</text>
</comment>
<keyword evidence="1" id="KW-0808">Transferase</keyword>
<keyword evidence="3" id="KW-0489">Methyltransferase</keyword>
<dbReference type="EMBL" id="JAQOSQ010000001">
    <property type="protein sequence ID" value="MDJ1181782.1"/>
    <property type="molecule type" value="Genomic_DNA"/>
</dbReference>
<evidence type="ECO:0000259" key="2">
    <source>
        <dbReference type="Pfam" id="PF08241"/>
    </source>
</evidence>
<evidence type="ECO:0000256" key="1">
    <source>
        <dbReference type="ARBA" id="ARBA00022679"/>
    </source>
</evidence>
<reference evidence="3 4" key="1">
    <citation type="submission" date="2023-01" db="EMBL/GenBank/DDBJ databases">
        <title>Novel diversity within Roseofilum (Cyanobacteria; Desertifilaceae) from marine benthic mats with descriptions of four novel species.</title>
        <authorList>
            <person name="Wang Y."/>
            <person name="Berthold D.E."/>
            <person name="Hu J."/>
            <person name="Lefler F.W."/>
            <person name="Laughinghouse H.D. IV."/>
        </authorList>
    </citation>
    <scope>NUCLEOTIDE SEQUENCE [LARGE SCALE GENOMIC DNA]</scope>
    <source>
        <strain evidence="3 4">BLCC-M143</strain>
    </source>
</reference>
<organism evidence="3 4">
    <name type="scientific">Roseofilum casamattae BLCC-M143</name>
    <dbReference type="NCBI Taxonomy" id="3022442"/>
    <lineage>
        <taxon>Bacteria</taxon>
        <taxon>Bacillati</taxon>
        <taxon>Cyanobacteriota</taxon>
        <taxon>Cyanophyceae</taxon>
        <taxon>Desertifilales</taxon>
        <taxon>Desertifilaceae</taxon>
        <taxon>Roseofilum</taxon>
        <taxon>Roseofilum casamattae</taxon>
    </lineage>
</organism>
<dbReference type="SUPFAM" id="SSF53335">
    <property type="entry name" value="S-adenosyl-L-methionine-dependent methyltransferases"/>
    <property type="match status" value="1"/>
</dbReference>
<gene>
    <name evidence="3" type="ORF">PMH09_01115</name>
</gene>
<feature type="domain" description="Methyltransferase type 11" evidence="2">
    <location>
        <begin position="42"/>
        <end position="141"/>
    </location>
</feature>
<name>A0ABT7BRG7_9CYAN</name>
<dbReference type="PANTHER" id="PTHR44068">
    <property type="entry name" value="ZGC:194242"/>
    <property type="match status" value="1"/>
</dbReference>
<dbReference type="RefSeq" id="WP_283756435.1">
    <property type="nucleotide sequence ID" value="NZ_JAQOSQ010000001.1"/>
</dbReference>
<dbReference type="Gene3D" id="3.40.50.150">
    <property type="entry name" value="Vaccinia Virus protein VP39"/>
    <property type="match status" value="1"/>
</dbReference>
<evidence type="ECO:0000313" key="3">
    <source>
        <dbReference type="EMBL" id="MDJ1181782.1"/>
    </source>
</evidence>
<accession>A0ABT7BRG7</accession>
<dbReference type="PANTHER" id="PTHR44068:SF11">
    <property type="entry name" value="GERANYL DIPHOSPHATE 2-C-METHYLTRANSFERASE"/>
    <property type="match status" value="1"/>
</dbReference>
<evidence type="ECO:0000313" key="4">
    <source>
        <dbReference type="Proteomes" id="UP001232992"/>
    </source>
</evidence>
<dbReference type="Pfam" id="PF08241">
    <property type="entry name" value="Methyltransf_11"/>
    <property type="match status" value="1"/>
</dbReference>
<keyword evidence="4" id="KW-1185">Reference proteome</keyword>